<gene>
    <name evidence="1" type="ORF">FAEPRAA2165_01930</name>
</gene>
<comment type="caution">
    <text evidence="1">The sequence shown here is derived from an EMBL/GenBank/DDBJ whole genome shotgun (WGS) entry which is preliminary data.</text>
</comment>
<evidence type="ECO:0000313" key="2">
    <source>
        <dbReference type="Proteomes" id="UP000004619"/>
    </source>
</evidence>
<dbReference type="HOGENOM" id="CLU_066192_38_0_9"/>
<accession>C7H6J7</accession>
<protein>
    <submittedName>
        <fullName evidence="1">DNA-binding helix-turn-helix protein</fullName>
    </submittedName>
</protein>
<reference evidence="1" key="1">
    <citation type="submission" date="2009-08" db="EMBL/GenBank/DDBJ databases">
        <authorList>
            <person name="Weinstock G."/>
            <person name="Sodergren E."/>
            <person name="Clifton S."/>
            <person name="Fulton L."/>
            <person name="Fulton B."/>
            <person name="Courtney L."/>
            <person name="Fronick C."/>
            <person name="Harrison M."/>
            <person name="Strong C."/>
            <person name="Farmer C."/>
            <person name="Delahaunty K."/>
            <person name="Markovic C."/>
            <person name="Hall O."/>
            <person name="Minx P."/>
            <person name="Tomlinson C."/>
            <person name="Mitreva M."/>
            <person name="Nelson J."/>
            <person name="Hou S."/>
            <person name="Wollam A."/>
            <person name="Pepin K.H."/>
            <person name="Johnson M."/>
            <person name="Bhonagiri V."/>
            <person name="Nash W.E."/>
            <person name="Warren W."/>
            <person name="Chinwalla A."/>
            <person name="Mardis E.R."/>
            <person name="Wilson R.K."/>
        </authorList>
    </citation>
    <scope>NUCLEOTIDE SEQUENCE [LARGE SCALE GENOMIC DNA]</scope>
    <source>
        <strain evidence="1">A2-165</strain>
    </source>
</reference>
<dbReference type="InterPro" id="IPR010982">
    <property type="entry name" value="Lambda_DNA-bd_dom_sf"/>
</dbReference>
<dbReference type="Gene3D" id="1.10.260.40">
    <property type="entry name" value="lambda repressor-like DNA-binding domains"/>
    <property type="match status" value="1"/>
</dbReference>
<name>C7H6J7_FAED2</name>
<dbReference type="STRING" id="411483.FAEPRAA2165_01930"/>
<dbReference type="OrthoDB" id="574441at2"/>
<proteinExistence type="predicted"/>
<sequence>MFGIKEGERLKLYKYTNGTCNASGPAIRALRERAGISQEQLAAKLQLAGLNLNQKAVSRIETGDRVVPDFELGYFATVLGVPVCTLLEYEK</sequence>
<organism evidence="1 2">
    <name type="scientific">Faecalibacterium duncaniae (strain DSM 17677 / JCM 31915 / A2-165)</name>
    <name type="common">Faecalibacterium prausnitzii</name>
    <dbReference type="NCBI Taxonomy" id="411483"/>
    <lineage>
        <taxon>Bacteria</taxon>
        <taxon>Bacillati</taxon>
        <taxon>Bacillota</taxon>
        <taxon>Clostridia</taxon>
        <taxon>Eubacteriales</taxon>
        <taxon>Oscillospiraceae</taxon>
        <taxon>Faecalibacterium</taxon>
    </lineage>
</organism>
<dbReference type="EMBL" id="ACOP02000049">
    <property type="protein sequence ID" value="EEU96525.1"/>
    <property type="molecule type" value="Genomic_DNA"/>
</dbReference>
<keyword evidence="2" id="KW-1185">Reference proteome</keyword>
<dbReference type="eggNOG" id="COG1396">
    <property type="taxonomic scope" value="Bacteria"/>
</dbReference>
<keyword evidence="1" id="KW-0238">DNA-binding</keyword>
<evidence type="ECO:0000313" key="1">
    <source>
        <dbReference type="EMBL" id="EEU96525.1"/>
    </source>
</evidence>
<dbReference type="SUPFAM" id="SSF47413">
    <property type="entry name" value="lambda repressor-like DNA-binding domains"/>
    <property type="match status" value="1"/>
</dbReference>
<dbReference type="Pfam" id="PF13560">
    <property type="entry name" value="HTH_31"/>
    <property type="match status" value="1"/>
</dbReference>
<dbReference type="SMART" id="SM00530">
    <property type="entry name" value="HTH_XRE"/>
    <property type="match status" value="1"/>
</dbReference>
<dbReference type="Proteomes" id="UP000004619">
    <property type="component" value="Unassembled WGS sequence"/>
</dbReference>
<dbReference type="AlphaFoldDB" id="C7H6J7"/>
<dbReference type="PROSITE" id="PS50943">
    <property type="entry name" value="HTH_CROC1"/>
    <property type="match status" value="1"/>
</dbReference>
<dbReference type="GO" id="GO:0003677">
    <property type="term" value="F:DNA binding"/>
    <property type="evidence" value="ECO:0007669"/>
    <property type="project" value="UniProtKB-KW"/>
</dbReference>
<dbReference type="InterPro" id="IPR001387">
    <property type="entry name" value="Cro/C1-type_HTH"/>
</dbReference>
<dbReference type="CDD" id="cd00093">
    <property type="entry name" value="HTH_XRE"/>
    <property type="match status" value="1"/>
</dbReference>